<proteinExistence type="predicted"/>
<feature type="domain" description="FimV N-terminal" evidence="4">
    <location>
        <begin position="32"/>
        <end position="138"/>
    </location>
</feature>
<accession>A0A930BQV6</accession>
<evidence type="ECO:0000259" key="4">
    <source>
        <dbReference type="Pfam" id="PF25800"/>
    </source>
</evidence>
<protein>
    <submittedName>
        <fullName evidence="5">Pilus assembly protein</fullName>
    </submittedName>
</protein>
<feature type="region of interest" description="Disordered" evidence="2">
    <location>
        <begin position="523"/>
        <end position="546"/>
    </location>
</feature>
<feature type="compositionally biased region" description="Polar residues" evidence="2">
    <location>
        <begin position="523"/>
        <end position="539"/>
    </location>
</feature>
<sequence length="1028" mass="108096">MIETKHTKFKMRAAALAVASCMSFVPLLAEAAGLGKLTVLSGLGQPLRAELDIGATKDELAGMTARLAPQDVFRQAGVDFASVLLDLRFTVEKRPGGQAVVKVTSAKPINEPFLDFLVELNWPSGRLVREYTFLLDPPEIAAKQAAQPVAEARVVETVRGGGAVAERAPSARGAARAAKVPAEPRAAAERGNSRVVQPGDTLRKIAGETQYDGVSLEQMLVGLFRNNPDAFIGQNVNRLKAGAILNVPEKSAVESISPAEASKVYVAQTGDWNNYRQKLAASTGKMPAKADDGASQSSTGKITAKVEEKAAPAEQGKDQVKVARTDATAKGTAAAELAEQVAREKALKDAQERMAILEKNVAELQKLLEMKNQKLAELQQPVKKEEPQPIEAVKPVEPPKPAAKSEEPPKVPEPAKPAEAAKAPVEEKSAEAPKIEAAKPVEPPKAVVPPAPLPVEEPSLVDGLMEDPLPLLGGGGILALLAAYFMLKRRRGQGTSLETTAAPMPSSLGPNSVFRMTGGQSVDTGNTPPQTGDFSQTGPGTIDTDEVDPVAEADVYMAYGRDTQAEEILLEALQKDPQRTAIHAKLLEIYANRRSLKQFETLASELYAQTAGIGPDWEKAAALGATLDPGNPLYGSSATQGGVAAAAAVAALELPVEAPVFAEPEAAPPLEEPATPAWEAPPVSSEISLAEAGERDTVVLPNEPEEAVLSVEPEPTDVVADGMTLDFDLGEAVVAPEEVRMESGETNAEIAETVVQDDVGALDFHIADEAVTPDPLPISEPQPAEEVGIIDFDLNVAEEPLLEQDSTSASAPDFSPEGTLVMPSSAMGDEMDVGLGTWVGPDGQGASVDTASANPEPAVDVSMTQTVVNPLAGTDTFVGDADLLDFGAPPEAPELTNTVVNTVVTDTDSLEFDVKLTDSVFLGQPMATPEFDIGSINLDLSAEPVQPVPAPALETVESSTVEPVPAQDIPEAARDAQWEEVNTKLDLAKAYEEMGDLEGARELLQEVIGEGPVDLVEQARTILGRIGG</sequence>
<dbReference type="Gene3D" id="3.10.350.10">
    <property type="entry name" value="LysM domain"/>
    <property type="match status" value="1"/>
</dbReference>
<evidence type="ECO:0000313" key="5">
    <source>
        <dbReference type="EMBL" id="MBF1164032.1"/>
    </source>
</evidence>
<dbReference type="InterPro" id="IPR018392">
    <property type="entry name" value="LysM"/>
</dbReference>
<dbReference type="Proteomes" id="UP000718593">
    <property type="component" value="Unassembled WGS sequence"/>
</dbReference>
<reference evidence="5" key="1">
    <citation type="submission" date="2020-04" db="EMBL/GenBank/DDBJ databases">
        <title>Deep metagenomics examines the oral microbiome during advanced dental caries in children, revealing novel taxa and co-occurrences with host molecules.</title>
        <authorList>
            <person name="Baker J.L."/>
            <person name="Morton J.T."/>
            <person name="Dinis M."/>
            <person name="Alvarez R."/>
            <person name="Tran N.C."/>
            <person name="Knight R."/>
            <person name="Edlund A."/>
        </authorList>
    </citation>
    <scope>NUCLEOTIDE SEQUENCE</scope>
    <source>
        <strain evidence="5">JCVI_32_bin.24</strain>
    </source>
</reference>
<organism evidence="5 6">
    <name type="scientific">Dechloromonas agitata</name>
    <dbReference type="NCBI Taxonomy" id="73030"/>
    <lineage>
        <taxon>Bacteria</taxon>
        <taxon>Pseudomonadati</taxon>
        <taxon>Pseudomonadota</taxon>
        <taxon>Betaproteobacteria</taxon>
        <taxon>Rhodocyclales</taxon>
        <taxon>Azonexaceae</taxon>
        <taxon>Dechloromonas</taxon>
    </lineage>
</organism>
<comment type="caution">
    <text evidence="5">The sequence shown here is derived from an EMBL/GenBank/DDBJ whole genome shotgun (WGS) entry which is preliminary data.</text>
</comment>
<keyword evidence="3" id="KW-0732">Signal</keyword>
<evidence type="ECO:0000256" key="1">
    <source>
        <dbReference type="SAM" id="Coils"/>
    </source>
</evidence>
<dbReference type="EMBL" id="JABZMI010000032">
    <property type="protein sequence ID" value="MBF1164032.1"/>
    <property type="molecule type" value="Genomic_DNA"/>
</dbReference>
<dbReference type="CDD" id="cd00118">
    <property type="entry name" value="LysM"/>
    <property type="match status" value="1"/>
</dbReference>
<feature type="coiled-coil region" evidence="1">
    <location>
        <begin position="334"/>
        <end position="374"/>
    </location>
</feature>
<gene>
    <name evidence="5" type="ORF">HXL68_03220</name>
</gene>
<dbReference type="AlphaFoldDB" id="A0A930BQV6"/>
<dbReference type="InterPro" id="IPR036779">
    <property type="entry name" value="LysM_dom_sf"/>
</dbReference>
<dbReference type="InterPro" id="IPR038440">
    <property type="entry name" value="FimV_C_sf"/>
</dbReference>
<feature type="signal peptide" evidence="3">
    <location>
        <begin position="1"/>
        <end position="31"/>
    </location>
</feature>
<evidence type="ECO:0000313" key="6">
    <source>
        <dbReference type="Proteomes" id="UP000718593"/>
    </source>
</evidence>
<feature type="chain" id="PRO_5037918648" evidence="3">
    <location>
        <begin position="32"/>
        <end position="1028"/>
    </location>
</feature>
<feature type="compositionally biased region" description="Basic and acidic residues" evidence="2">
    <location>
        <begin position="304"/>
        <end position="322"/>
    </location>
</feature>
<dbReference type="NCBIfam" id="TIGR03504">
    <property type="entry name" value="FimV_Cterm"/>
    <property type="match status" value="1"/>
</dbReference>
<dbReference type="NCBIfam" id="TIGR03505">
    <property type="entry name" value="FimV_core"/>
    <property type="match status" value="1"/>
</dbReference>
<feature type="compositionally biased region" description="Basic and acidic residues" evidence="2">
    <location>
        <begin position="424"/>
        <end position="439"/>
    </location>
</feature>
<feature type="compositionally biased region" description="Pro residues" evidence="2">
    <location>
        <begin position="441"/>
        <end position="451"/>
    </location>
</feature>
<dbReference type="InterPro" id="IPR057840">
    <property type="entry name" value="FimV_N"/>
</dbReference>
<dbReference type="InterPro" id="IPR020011">
    <property type="entry name" value="FimV_C"/>
</dbReference>
<keyword evidence="1" id="KW-0175">Coiled coil</keyword>
<evidence type="ECO:0000256" key="3">
    <source>
        <dbReference type="SAM" id="SignalP"/>
    </source>
</evidence>
<dbReference type="Gene3D" id="1.20.58.2200">
    <property type="match status" value="1"/>
</dbReference>
<name>A0A930BQV6_9RHOO</name>
<dbReference type="InterPro" id="IPR020012">
    <property type="entry name" value="LysM_FimV"/>
</dbReference>
<feature type="region of interest" description="Disordered" evidence="2">
    <location>
        <begin position="283"/>
        <end position="322"/>
    </location>
</feature>
<feature type="region of interest" description="Disordered" evidence="2">
    <location>
        <begin position="380"/>
        <end position="451"/>
    </location>
</feature>
<dbReference type="Pfam" id="PF25800">
    <property type="entry name" value="FimV_N"/>
    <property type="match status" value="1"/>
</dbReference>
<evidence type="ECO:0000256" key="2">
    <source>
        <dbReference type="SAM" id="MobiDB-lite"/>
    </source>
</evidence>